<dbReference type="AlphaFoldDB" id="A0A1L9T095"/>
<evidence type="ECO:0000313" key="3">
    <source>
        <dbReference type="Proteomes" id="UP000184356"/>
    </source>
</evidence>
<sequence length="124" mass="13142">MTVKKRVRIANRVRLPLSDKTFFRVSVSIIPISTLGQAIGKLGWRRKAILRSAVTLVGVITAVIPEAVDFHSINRATVGAGPVPTSTYIRSVVARPGRAAGGISRIKPAIVGVEEGVGVAWADC</sequence>
<keyword evidence="1" id="KW-0812">Transmembrane</keyword>
<keyword evidence="1" id="KW-0472">Membrane</keyword>
<dbReference type="RefSeq" id="XP_040696557.1">
    <property type="nucleotide sequence ID" value="XM_040848289.1"/>
</dbReference>
<organism evidence="2 3">
    <name type="scientific">Aspergillus sydowii CBS 593.65</name>
    <dbReference type="NCBI Taxonomy" id="1036612"/>
    <lineage>
        <taxon>Eukaryota</taxon>
        <taxon>Fungi</taxon>
        <taxon>Dikarya</taxon>
        <taxon>Ascomycota</taxon>
        <taxon>Pezizomycotina</taxon>
        <taxon>Eurotiomycetes</taxon>
        <taxon>Eurotiomycetidae</taxon>
        <taxon>Eurotiales</taxon>
        <taxon>Aspergillaceae</taxon>
        <taxon>Aspergillus</taxon>
        <taxon>Aspergillus subgen. Nidulantes</taxon>
    </lineage>
</organism>
<dbReference type="GeneID" id="63764362"/>
<keyword evidence="3" id="KW-1185">Reference proteome</keyword>
<feature type="transmembrane region" description="Helical" evidence="1">
    <location>
        <begin position="21"/>
        <end position="42"/>
    </location>
</feature>
<protein>
    <submittedName>
        <fullName evidence="2">Uncharacterized protein</fullName>
    </submittedName>
</protein>
<name>A0A1L9T095_9EURO</name>
<dbReference type="EMBL" id="KV878599">
    <property type="protein sequence ID" value="OJJ52751.1"/>
    <property type="molecule type" value="Genomic_DNA"/>
</dbReference>
<proteinExistence type="predicted"/>
<evidence type="ECO:0000256" key="1">
    <source>
        <dbReference type="SAM" id="Phobius"/>
    </source>
</evidence>
<reference evidence="3" key="1">
    <citation type="journal article" date="2017" name="Genome Biol.">
        <title>Comparative genomics reveals high biological diversity and specific adaptations in the industrially and medically important fungal genus Aspergillus.</title>
        <authorList>
            <person name="de Vries R.P."/>
            <person name="Riley R."/>
            <person name="Wiebenga A."/>
            <person name="Aguilar-Osorio G."/>
            <person name="Amillis S."/>
            <person name="Uchima C.A."/>
            <person name="Anderluh G."/>
            <person name="Asadollahi M."/>
            <person name="Askin M."/>
            <person name="Barry K."/>
            <person name="Battaglia E."/>
            <person name="Bayram O."/>
            <person name="Benocci T."/>
            <person name="Braus-Stromeyer S.A."/>
            <person name="Caldana C."/>
            <person name="Canovas D."/>
            <person name="Cerqueira G.C."/>
            <person name="Chen F."/>
            <person name="Chen W."/>
            <person name="Choi C."/>
            <person name="Clum A."/>
            <person name="Dos Santos R.A."/>
            <person name="Damasio A.R."/>
            <person name="Diallinas G."/>
            <person name="Emri T."/>
            <person name="Fekete E."/>
            <person name="Flipphi M."/>
            <person name="Freyberg S."/>
            <person name="Gallo A."/>
            <person name="Gournas C."/>
            <person name="Habgood R."/>
            <person name="Hainaut M."/>
            <person name="Harispe M.L."/>
            <person name="Henrissat B."/>
            <person name="Hilden K.S."/>
            <person name="Hope R."/>
            <person name="Hossain A."/>
            <person name="Karabika E."/>
            <person name="Karaffa L."/>
            <person name="Karanyi Z."/>
            <person name="Krasevec N."/>
            <person name="Kuo A."/>
            <person name="Kusch H."/>
            <person name="LaButti K."/>
            <person name="Lagendijk E.L."/>
            <person name="Lapidus A."/>
            <person name="Levasseur A."/>
            <person name="Lindquist E."/>
            <person name="Lipzen A."/>
            <person name="Logrieco A.F."/>
            <person name="MacCabe A."/>
            <person name="Maekelae M.R."/>
            <person name="Malavazi I."/>
            <person name="Melin P."/>
            <person name="Meyer V."/>
            <person name="Mielnichuk N."/>
            <person name="Miskei M."/>
            <person name="Molnar A.P."/>
            <person name="Mule G."/>
            <person name="Ngan C.Y."/>
            <person name="Orejas M."/>
            <person name="Orosz E."/>
            <person name="Ouedraogo J.P."/>
            <person name="Overkamp K.M."/>
            <person name="Park H.-S."/>
            <person name="Perrone G."/>
            <person name="Piumi F."/>
            <person name="Punt P.J."/>
            <person name="Ram A.F."/>
            <person name="Ramon A."/>
            <person name="Rauscher S."/>
            <person name="Record E."/>
            <person name="Riano-Pachon D.M."/>
            <person name="Robert V."/>
            <person name="Roehrig J."/>
            <person name="Ruller R."/>
            <person name="Salamov A."/>
            <person name="Salih N.S."/>
            <person name="Samson R.A."/>
            <person name="Sandor E."/>
            <person name="Sanguinetti M."/>
            <person name="Schuetze T."/>
            <person name="Sepcic K."/>
            <person name="Shelest E."/>
            <person name="Sherlock G."/>
            <person name="Sophianopoulou V."/>
            <person name="Squina F.M."/>
            <person name="Sun H."/>
            <person name="Susca A."/>
            <person name="Todd R.B."/>
            <person name="Tsang A."/>
            <person name="Unkles S.E."/>
            <person name="van de Wiele N."/>
            <person name="van Rossen-Uffink D."/>
            <person name="Oliveira J.V."/>
            <person name="Vesth T.C."/>
            <person name="Visser J."/>
            <person name="Yu J.-H."/>
            <person name="Zhou M."/>
            <person name="Andersen M.R."/>
            <person name="Archer D.B."/>
            <person name="Baker S.E."/>
            <person name="Benoit I."/>
            <person name="Brakhage A.A."/>
            <person name="Braus G.H."/>
            <person name="Fischer R."/>
            <person name="Frisvad J.C."/>
            <person name="Goldman G.H."/>
            <person name="Houbraken J."/>
            <person name="Oakley B."/>
            <person name="Pocsi I."/>
            <person name="Scazzocchio C."/>
            <person name="Seiboth B."/>
            <person name="vanKuyk P.A."/>
            <person name="Wortman J."/>
            <person name="Dyer P.S."/>
            <person name="Grigoriev I.V."/>
        </authorList>
    </citation>
    <scope>NUCLEOTIDE SEQUENCE [LARGE SCALE GENOMIC DNA]</scope>
    <source>
        <strain evidence="3">CBS 593.65</strain>
    </source>
</reference>
<gene>
    <name evidence="2" type="ORF">ASPSYDRAFT_51439</name>
</gene>
<dbReference type="VEuPathDB" id="FungiDB:ASPSYDRAFT_51439"/>
<accession>A0A1L9T095</accession>
<evidence type="ECO:0000313" key="2">
    <source>
        <dbReference type="EMBL" id="OJJ52751.1"/>
    </source>
</evidence>
<keyword evidence="1" id="KW-1133">Transmembrane helix</keyword>
<dbReference type="Proteomes" id="UP000184356">
    <property type="component" value="Unassembled WGS sequence"/>
</dbReference>